<dbReference type="EMBL" id="CM035437">
    <property type="protein sequence ID" value="KAH7287567.1"/>
    <property type="molecule type" value="Genomic_DNA"/>
</dbReference>
<keyword evidence="2" id="KW-1185">Reference proteome</keyword>
<evidence type="ECO:0000313" key="2">
    <source>
        <dbReference type="Proteomes" id="UP000825935"/>
    </source>
</evidence>
<comment type="caution">
    <text evidence="1">The sequence shown here is derived from an EMBL/GenBank/DDBJ whole genome shotgun (WGS) entry which is preliminary data.</text>
</comment>
<reference evidence="1" key="1">
    <citation type="submission" date="2021-08" db="EMBL/GenBank/DDBJ databases">
        <title>WGS assembly of Ceratopteris richardii.</title>
        <authorList>
            <person name="Marchant D.B."/>
            <person name="Chen G."/>
            <person name="Jenkins J."/>
            <person name="Shu S."/>
            <person name="Leebens-Mack J."/>
            <person name="Grimwood J."/>
            <person name="Schmutz J."/>
            <person name="Soltis P."/>
            <person name="Soltis D."/>
            <person name="Chen Z.-H."/>
        </authorList>
    </citation>
    <scope>NUCLEOTIDE SEQUENCE</scope>
    <source>
        <strain evidence="1">Whitten #5841</strain>
        <tissue evidence="1">Leaf</tissue>
    </source>
</reference>
<protein>
    <submittedName>
        <fullName evidence="1">Uncharacterized protein</fullName>
    </submittedName>
</protein>
<dbReference type="AlphaFoldDB" id="A0A8T2QUI9"/>
<gene>
    <name evidence="1" type="ORF">KP509_32G062800</name>
</gene>
<sequence>MRLLWHKMLNWRVRLLNPYTNQILPLWLLITLPVFL</sequence>
<dbReference type="Proteomes" id="UP000825935">
    <property type="component" value="Chromosome 32"/>
</dbReference>
<organism evidence="1 2">
    <name type="scientific">Ceratopteris richardii</name>
    <name type="common">Triangle waterfern</name>
    <dbReference type="NCBI Taxonomy" id="49495"/>
    <lineage>
        <taxon>Eukaryota</taxon>
        <taxon>Viridiplantae</taxon>
        <taxon>Streptophyta</taxon>
        <taxon>Embryophyta</taxon>
        <taxon>Tracheophyta</taxon>
        <taxon>Polypodiopsida</taxon>
        <taxon>Polypodiidae</taxon>
        <taxon>Polypodiales</taxon>
        <taxon>Pteridineae</taxon>
        <taxon>Pteridaceae</taxon>
        <taxon>Parkerioideae</taxon>
        <taxon>Ceratopteris</taxon>
    </lineage>
</organism>
<evidence type="ECO:0000313" key="1">
    <source>
        <dbReference type="EMBL" id="KAH7287567.1"/>
    </source>
</evidence>
<accession>A0A8T2QUI9</accession>
<proteinExistence type="predicted"/>
<name>A0A8T2QUI9_CERRI</name>